<evidence type="ECO:0000313" key="8">
    <source>
        <dbReference type="Proteomes" id="UP001610446"/>
    </source>
</evidence>
<evidence type="ECO:0000256" key="1">
    <source>
        <dbReference type="ARBA" id="ARBA00022723"/>
    </source>
</evidence>
<evidence type="ECO:0000256" key="5">
    <source>
        <dbReference type="ARBA" id="ARBA00023242"/>
    </source>
</evidence>
<dbReference type="InterPro" id="IPR051127">
    <property type="entry name" value="Fungal_SecMet_Regulators"/>
</dbReference>
<comment type="caution">
    <text evidence="7">The sequence shown here is derived from an EMBL/GenBank/DDBJ whole genome shotgun (WGS) entry which is preliminary data.</text>
</comment>
<dbReference type="CDD" id="cd12148">
    <property type="entry name" value="fungal_TF_MHR"/>
    <property type="match status" value="1"/>
</dbReference>
<dbReference type="CDD" id="cd00067">
    <property type="entry name" value="GAL4"/>
    <property type="match status" value="1"/>
</dbReference>
<dbReference type="PROSITE" id="PS00463">
    <property type="entry name" value="ZN2_CY6_FUNGAL_1"/>
    <property type="match status" value="1"/>
</dbReference>
<proteinExistence type="predicted"/>
<dbReference type="SMART" id="SM00906">
    <property type="entry name" value="Fungal_trans"/>
    <property type="match status" value="1"/>
</dbReference>
<evidence type="ECO:0000313" key="7">
    <source>
        <dbReference type="EMBL" id="KAL2842402.1"/>
    </source>
</evidence>
<keyword evidence="2" id="KW-0805">Transcription regulation</keyword>
<protein>
    <submittedName>
        <fullName evidence="7">Fungal-specific transcription factor</fullName>
    </submittedName>
</protein>
<evidence type="ECO:0000256" key="3">
    <source>
        <dbReference type="ARBA" id="ARBA00023125"/>
    </source>
</evidence>
<evidence type="ECO:0000256" key="4">
    <source>
        <dbReference type="ARBA" id="ARBA00023163"/>
    </source>
</evidence>
<accession>A0ABR4JRI7</accession>
<dbReference type="SUPFAM" id="SSF57701">
    <property type="entry name" value="Zn2/Cys6 DNA-binding domain"/>
    <property type="match status" value="1"/>
</dbReference>
<evidence type="ECO:0000256" key="2">
    <source>
        <dbReference type="ARBA" id="ARBA00023015"/>
    </source>
</evidence>
<dbReference type="PROSITE" id="PS50048">
    <property type="entry name" value="ZN2_CY6_FUNGAL_2"/>
    <property type="match status" value="1"/>
</dbReference>
<dbReference type="SMART" id="SM00066">
    <property type="entry name" value="GAL4"/>
    <property type="match status" value="1"/>
</dbReference>
<name>A0ABR4JRI7_9EURO</name>
<dbReference type="InterPro" id="IPR036864">
    <property type="entry name" value="Zn2-C6_fun-type_DNA-bd_sf"/>
</dbReference>
<dbReference type="Proteomes" id="UP001610446">
    <property type="component" value="Unassembled WGS sequence"/>
</dbReference>
<dbReference type="InterPro" id="IPR001138">
    <property type="entry name" value="Zn2Cys6_DnaBD"/>
</dbReference>
<keyword evidence="1" id="KW-0479">Metal-binding</keyword>
<evidence type="ECO:0000259" key="6">
    <source>
        <dbReference type="PROSITE" id="PS50048"/>
    </source>
</evidence>
<dbReference type="Gene3D" id="4.10.240.10">
    <property type="entry name" value="Zn(2)-C6 fungal-type DNA-binding domain"/>
    <property type="match status" value="1"/>
</dbReference>
<keyword evidence="4" id="KW-0804">Transcription</keyword>
<dbReference type="EMBL" id="JBFXLU010000099">
    <property type="protein sequence ID" value="KAL2842402.1"/>
    <property type="molecule type" value="Genomic_DNA"/>
</dbReference>
<sequence length="735" mass="82836">MPPERKNQSNQRNRPRVPEAARKRAAQACLPCRYHKEKCGGGVPCARCQKYNRTCRFESTGPQISGREEEANTTVPSESMPRRDALMMRIVRHFMGEVSFDPDNLQRIADGLDSDIHTPRSRGPPESDDTILESFSLDPLSTSTMHYSGELSHWNFSVMLRRRLQSLGDGSIHNNHSFEATSDIHRAPALHSSASAVASALMYFPPRQIAEFLLDTFLQFAQTNYYYFDESTFRMKMDYYYSHQHPLTIHDAGWLCTLLMTFAIGTQFAYMQTEPSNTTAHIPPETTDDRIGLELYRFSCRLIPDMICVASVETVQGFLLLGVYTLPIDTLGLAYTYYGLAIKMAIQNGMHRNSSGAPLDSRTVEWRNRLWWSAYSLESRISILHGRPISVSRSEVDADLPSNETNALPFSGVSNLLNVKANIYLTEQLGKLAHAILRLRRCRRGHRPSYFQQLMKIRSQLREWWSSLPTEVHCRDLKQNGPLFRCNVHLELSYTTAIIFMSRPFVFSVSQQQNPALTDTDDIPTGNMQALVTDCLEAAVRIIELCQLLQVSVGLARVSYTEFSSCRAALLALIAQSLNQQSSRVRDALSQGMGLIRQMCPSVESARSDVAVIEALECASRRLHRQNELQKQNRGSSTDNFAYSQFQRWAQLWKTEPGHNARPGNATASGSMPHTTTPPSFDGFFSSFPQELNAFAAIPGSEDELQFDVAWLDEAQIPVHPAEAGGNFNEADYLL</sequence>
<dbReference type="PANTHER" id="PTHR47424:SF3">
    <property type="entry name" value="REGULATORY PROTEIN GAL4"/>
    <property type="match status" value="1"/>
</dbReference>
<keyword evidence="8" id="KW-1185">Reference proteome</keyword>
<keyword evidence="5" id="KW-0539">Nucleus</keyword>
<organism evidence="7 8">
    <name type="scientific">Aspergillus pseudoustus</name>
    <dbReference type="NCBI Taxonomy" id="1810923"/>
    <lineage>
        <taxon>Eukaryota</taxon>
        <taxon>Fungi</taxon>
        <taxon>Dikarya</taxon>
        <taxon>Ascomycota</taxon>
        <taxon>Pezizomycotina</taxon>
        <taxon>Eurotiomycetes</taxon>
        <taxon>Eurotiomycetidae</taxon>
        <taxon>Eurotiales</taxon>
        <taxon>Aspergillaceae</taxon>
        <taxon>Aspergillus</taxon>
        <taxon>Aspergillus subgen. Nidulantes</taxon>
    </lineage>
</organism>
<dbReference type="Pfam" id="PF00172">
    <property type="entry name" value="Zn_clus"/>
    <property type="match status" value="1"/>
</dbReference>
<dbReference type="InterPro" id="IPR007219">
    <property type="entry name" value="XnlR_reg_dom"/>
</dbReference>
<feature type="domain" description="Zn(2)-C6 fungal-type" evidence="6">
    <location>
        <begin position="28"/>
        <end position="57"/>
    </location>
</feature>
<dbReference type="Pfam" id="PF04082">
    <property type="entry name" value="Fungal_trans"/>
    <property type="match status" value="1"/>
</dbReference>
<keyword evidence="3" id="KW-0238">DNA-binding</keyword>
<reference evidence="7 8" key="1">
    <citation type="submission" date="2024-07" db="EMBL/GenBank/DDBJ databases">
        <title>Section-level genome sequencing and comparative genomics of Aspergillus sections Usti and Cavernicolus.</title>
        <authorList>
            <consortium name="Lawrence Berkeley National Laboratory"/>
            <person name="Nybo J.L."/>
            <person name="Vesth T.C."/>
            <person name="Theobald S."/>
            <person name="Frisvad J.C."/>
            <person name="Larsen T.O."/>
            <person name="Kjaerboelling I."/>
            <person name="Rothschild-Mancinelli K."/>
            <person name="Lyhne E.K."/>
            <person name="Kogle M.E."/>
            <person name="Barry K."/>
            <person name="Clum A."/>
            <person name="Na H."/>
            <person name="Ledsgaard L."/>
            <person name="Lin J."/>
            <person name="Lipzen A."/>
            <person name="Kuo A."/>
            <person name="Riley R."/>
            <person name="Mondo S."/>
            <person name="Labutti K."/>
            <person name="Haridas S."/>
            <person name="Pangalinan J."/>
            <person name="Salamov A.A."/>
            <person name="Simmons B.A."/>
            <person name="Magnuson J.K."/>
            <person name="Chen J."/>
            <person name="Drula E."/>
            <person name="Henrissat B."/>
            <person name="Wiebenga A."/>
            <person name="Lubbers R.J."/>
            <person name="Gomes A.C."/>
            <person name="Makela M.R."/>
            <person name="Stajich J."/>
            <person name="Grigoriev I.V."/>
            <person name="Mortensen U.H."/>
            <person name="De Vries R.P."/>
            <person name="Baker S.E."/>
            <person name="Andersen M.R."/>
        </authorList>
    </citation>
    <scope>NUCLEOTIDE SEQUENCE [LARGE SCALE GENOMIC DNA]</scope>
    <source>
        <strain evidence="7 8">CBS 123904</strain>
    </source>
</reference>
<gene>
    <name evidence="7" type="ORF">BJY01DRAFT_264515</name>
</gene>
<dbReference type="PANTHER" id="PTHR47424">
    <property type="entry name" value="REGULATORY PROTEIN GAL4"/>
    <property type="match status" value="1"/>
</dbReference>